<sequence>MAADSQLNGNRRVRDDSESENDGQRRKRQRVPNSSTEFELANGNVNGDGKPNGEVDNGQVGINEVEKLYVPPLSNEDNRLLSNVLTKVGFEFDKYEKKTKNDMFGYVIYAQKILDFFKEQKERQARQVSSANGSAGGNGSSNGQRED</sequence>
<name>A0ACB5UBI9_AMBMO</name>
<reference evidence="1" key="1">
    <citation type="submission" date="2023-04" db="EMBL/GenBank/DDBJ databases">
        <title>Ambrosiozyma monospora NBRC 10751.</title>
        <authorList>
            <person name="Ichikawa N."/>
            <person name="Sato H."/>
            <person name="Tonouchi N."/>
        </authorList>
    </citation>
    <scope>NUCLEOTIDE SEQUENCE</scope>
    <source>
        <strain evidence="1">NBRC 10751</strain>
    </source>
</reference>
<organism evidence="1 2">
    <name type="scientific">Ambrosiozyma monospora</name>
    <name type="common">Yeast</name>
    <name type="synonym">Endomycopsis monosporus</name>
    <dbReference type="NCBI Taxonomy" id="43982"/>
    <lineage>
        <taxon>Eukaryota</taxon>
        <taxon>Fungi</taxon>
        <taxon>Dikarya</taxon>
        <taxon>Ascomycota</taxon>
        <taxon>Saccharomycotina</taxon>
        <taxon>Pichiomycetes</taxon>
        <taxon>Pichiales</taxon>
        <taxon>Pichiaceae</taxon>
        <taxon>Ambrosiozyma</taxon>
    </lineage>
</organism>
<comment type="caution">
    <text evidence="1">The sequence shown here is derived from an EMBL/GenBank/DDBJ whole genome shotgun (WGS) entry which is preliminary data.</text>
</comment>
<protein>
    <submittedName>
        <fullName evidence="1">Unnamed protein product</fullName>
    </submittedName>
</protein>
<evidence type="ECO:0000313" key="2">
    <source>
        <dbReference type="Proteomes" id="UP001165064"/>
    </source>
</evidence>
<dbReference type="Proteomes" id="UP001165064">
    <property type="component" value="Unassembled WGS sequence"/>
</dbReference>
<proteinExistence type="predicted"/>
<evidence type="ECO:0000313" key="1">
    <source>
        <dbReference type="EMBL" id="GMF06350.1"/>
    </source>
</evidence>
<gene>
    <name evidence="1" type="ORF">Amon02_001265400</name>
</gene>
<keyword evidence="2" id="KW-1185">Reference proteome</keyword>
<accession>A0ACB5UBI9</accession>
<dbReference type="EMBL" id="BSXS01015083">
    <property type="protein sequence ID" value="GMF06350.1"/>
    <property type="molecule type" value="Genomic_DNA"/>
</dbReference>